<reference evidence="4" key="1">
    <citation type="submission" date="2021-01" db="EMBL/GenBank/DDBJ databases">
        <title>Whole genome shotgun sequence of Actinoplanes cyaneus NBRC 14990.</title>
        <authorList>
            <person name="Komaki H."/>
            <person name="Tamura T."/>
        </authorList>
    </citation>
    <scope>NUCLEOTIDE SEQUENCE</scope>
    <source>
        <strain evidence="4">NBRC 14990</strain>
    </source>
</reference>
<dbReference type="InterPro" id="IPR011650">
    <property type="entry name" value="Peptidase_M20_dimer"/>
</dbReference>
<proteinExistence type="predicted"/>
<dbReference type="GO" id="GO:0046872">
    <property type="term" value="F:metal ion binding"/>
    <property type="evidence" value="ECO:0007669"/>
    <property type="project" value="UniProtKB-KW"/>
</dbReference>
<evidence type="ECO:0000313" key="4">
    <source>
        <dbReference type="EMBL" id="GID68237.1"/>
    </source>
</evidence>
<evidence type="ECO:0000313" key="5">
    <source>
        <dbReference type="Proteomes" id="UP000619479"/>
    </source>
</evidence>
<dbReference type="GO" id="GO:0008777">
    <property type="term" value="F:acetylornithine deacetylase activity"/>
    <property type="evidence" value="ECO:0007669"/>
    <property type="project" value="TreeGrafter"/>
</dbReference>
<evidence type="ECO:0000259" key="3">
    <source>
        <dbReference type="Pfam" id="PF07687"/>
    </source>
</evidence>
<organism evidence="4 5">
    <name type="scientific">Actinoplanes cyaneus</name>
    <dbReference type="NCBI Taxonomy" id="52696"/>
    <lineage>
        <taxon>Bacteria</taxon>
        <taxon>Bacillati</taxon>
        <taxon>Actinomycetota</taxon>
        <taxon>Actinomycetes</taxon>
        <taxon>Micromonosporales</taxon>
        <taxon>Micromonosporaceae</taxon>
        <taxon>Actinoplanes</taxon>
    </lineage>
</organism>
<keyword evidence="5" id="KW-1185">Reference proteome</keyword>
<dbReference type="InterPro" id="IPR002933">
    <property type="entry name" value="Peptidase_M20"/>
</dbReference>
<name>A0A919IPV4_9ACTN</name>
<accession>A0A919IPV4</accession>
<gene>
    <name evidence="4" type="ORF">Acy02nite_61180</name>
</gene>
<dbReference type="Proteomes" id="UP000619479">
    <property type="component" value="Unassembled WGS sequence"/>
</dbReference>
<dbReference type="Gene3D" id="3.30.70.360">
    <property type="match status" value="1"/>
</dbReference>
<dbReference type="Pfam" id="PF01546">
    <property type="entry name" value="Peptidase_M20"/>
    <property type="match status" value="1"/>
</dbReference>
<keyword evidence="1" id="KW-0479">Metal-binding</keyword>
<dbReference type="InterPro" id="IPR050072">
    <property type="entry name" value="Peptidase_M20A"/>
</dbReference>
<dbReference type="EMBL" id="BOMH01000045">
    <property type="protein sequence ID" value="GID68237.1"/>
    <property type="molecule type" value="Genomic_DNA"/>
</dbReference>
<keyword evidence="2" id="KW-0378">Hydrolase</keyword>
<evidence type="ECO:0000256" key="2">
    <source>
        <dbReference type="ARBA" id="ARBA00022801"/>
    </source>
</evidence>
<dbReference type="PANTHER" id="PTHR43808">
    <property type="entry name" value="ACETYLORNITHINE DEACETYLASE"/>
    <property type="match status" value="1"/>
</dbReference>
<feature type="domain" description="Peptidase M20 dimerisation" evidence="3">
    <location>
        <begin position="171"/>
        <end position="257"/>
    </location>
</feature>
<dbReference type="SUPFAM" id="SSF53187">
    <property type="entry name" value="Zn-dependent exopeptidases"/>
    <property type="match status" value="1"/>
</dbReference>
<dbReference type="Pfam" id="PF07687">
    <property type="entry name" value="M20_dimer"/>
    <property type="match status" value="1"/>
</dbReference>
<dbReference type="PANTHER" id="PTHR43808:SF31">
    <property type="entry name" value="N-ACETYL-L-CITRULLINE DEACETYLASE"/>
    <property type="match status" value="1"/>
</dbReference>
<dbReference type="GO" id="GO:0006526">
    <property type="term" value="P:L-arginine biosynthetic process"/>
    <property type="evidence" value="ECO:0007669"/>
    <property type="project" value="TreeGrafter"/>
</dbReference>
<dbReference type="Gene3D" id="3.40.630.10">
    <property type="entry name" value="Zn peptidases"/>
    <property type="match status" value="1"/>
</dbReference>
<dbReference type="InterPro" id="IPR036264">
    <property type="entry name" value="Bact_exopeptidase_dim_dom"/>
</dbReference>
<protein>
    <submittedName>
        <fullName evidence="4">Peptidase M20</fullName>
    </submittedName>
</protein>
<evidence type="ECO:0000256" key="1">
    <source>
        <dbReference type="ARBA" id="ARBA00022723"/>
    </source>
</evidence>
<dbReference type="SUPFAM" id="SSF55031">
    <property type="entry name" value="Bacterial exopeptidase dimerisation domain"/>
    <property type="match status" value="1"/>
</dbReference>
<comment type="caution">
    <text evidence="4">The sequence shown here is derived from an EMBL/GenBank/DDBJ whole genome shotgun (WGS) entry which is preliminary data.</text>
</comment>
<dbReference type="AlphaFoldDB" id="A0A919IPV4"/>
<sequence length="372" mass="39891">MGTPANVDAMEELLASAEALIGIRSTADRPDELHRALGLVLDLVGPGFDVRRFESRGKPSALVTHPDRPGRPQVILNGHLDVVPGTPEQFRPRREGDRLYGRGTHDMKVAALVLATVFRSLAAELPYPIALQLVTDEEVGGFDGTGHQVEQGVRGDFVVIGENSALRVVTESKGLARARLIASGQTAHAAYPWLGSNALLALHAGIGRLLERYPVPASEAWTTTVNVARIETTNEAVNQVPADATAWLDIRFPPEDTDLTGRSPDEIATHLRKITGLEVRVDALGTPHRADPSSARVRALQEAARATGYSGELLRKHGAADSRFYFPLGVDAVIFGPAGNGQHGPDEYVEISSLGPYAQALSLFLKSGSLYT</sequence>